<dbReference type="NCBIfam" id="NF042914">
    <property type="entry name" value="SAV915_dom"/>
    <property type="match status" value="1"/>
</dbReference>
<reference evidence="1 2" key="1">
    <citation type="submission" date="2023-03" db="EMBL/GenBank/DDBJ databases">
        <title>Draft genome sequence of Streptomyces sp. RB6PN23 isolated from peat swamp forest in Thailand.</title>
        <authorList>
            <person name="Klaysubun C."/>
            <person name="Duangmal K."/>
        </authorList>
    </citation>
    <scope>NUCLEOTIDE SEQUENCE [LARGE SCALE GENOMIC DNA]</scope>
    <source>
        <strain evidence="1 2">RB6PN23</strain>
    </source>
</reference>
<gene>
    <name evidence="1" type="ORF">P3G67_22985</name>
</gene>
<dbReference type="EMBL" id="JARJBC010000015">
    <property type="protein sequence ID" value="MDF3292042.1"/>
    <property type="molecule type" value="Genomic_DNA"/>
</dbReference>
<dbReference type="InterPro" id="IPR049975">
    <property type="entry name" value="SAV_915-like_dom"/>
</dbReference>
<comment type="caution">
    <text evidence="1">The sequence shown here is derived from an EMBL/GenBank/DDBJ whole genome shotgun (WGS) entry which is preliminary data.</text>
</comment>
<proteinExistence type="predicted"/>
<keyword evidence="2" id="KW-1185">Reference proteome</keyword>
<evidence type="ECO:0008006" key="3">
    <source>
        <dbReference type="Google" id="ProtNLM"/>
    </source>
</evidence>
<evidence type="ECO:0000313" key="2">
    <source>
        <dbReference type="Proteomes" id="UP001216579"/>
    </source>
</evidence>
<dbReference type="RefSeq" id="WP_276095158.1">
    <property type="nucleotide sequence ID" value="NZ_JARJBC010000015.1"/>
</dbReference>
<dbReference type="Proteomes" id="UP001216579">
    <property type="component" value="Unassembled WGS sequence"/>
</dbReference>
<sequence>MTQLPCDTDILCVPAHPVREGDLRGVNLELRVIPGQGKVGIAFTSPDALVTALGEHQPWIGLPAIGFSKLAQLHGAQRILIDPVMDPDTPRWSAENVQAVTAMVSR</sequence>
<evidence type="ECO:0000313" key="1">
    <source>
        <dbReference type="EMBL" id="MDF3292042.1"/>
    </source>
</evidence>
<accession>A0ABT5ZQG8</accession>
<name>A0ABT5ZQG8_9ACTN</name>
<organism evidence="1 2">
    <name type="scientific">Streptomyces silvisoli</name>
    <dbReference type="NCBI Taxonomy" id="3034235"/>
    <lineage>
        <taxon>Bacteria</taxon>
        <taxon>Bacillati</taxon>
        <taxon>Actinomycetota</taxon>
        <taxon>Actinomycetes</taxon>
        <taxon>Kitasatosporales</taxon>
        <taxon>Streptomycetaceae</taxon>
        <taxon>Streptomyces</taxon>
    </lineage>
</organism>
<protein>
    <recommendedName>
        <fullName evidence="3">SseB family protein</fullName>
    </recommendedName>
</protein>